<feature type="transmembrane region" description="Helical" evidence="8">
    <location>
        <begin position="259"/>
        <end position="281"/>
    </location>
</feature>
<dbReference type="Proteomes" id="UP000187074">
    <property type="component" value="Unassembled WGS sequence"/>
</dbReference>
<evidence type="ECO:0000256" key="4">
    <source>
        <dbReference type="ARBA" id="ARBA00022475"/>
    </source>
</evidence>
<dbReference type="EMBL" id="MRTF01000001">
    <property type="protein sequence ID" value="OME96420.1"/>
    <property type="molecule type" value="Genomic_DNA"/>
</dbReference>
<feature type="transmembrane region" description="Helical" evidence="8">
    <location>
        <begin position="94"/>
        <end position="114"/>
    </location>
</feature>
<dbReference type="OrthoDB" id="3254016at2"/>
<dbReference type="Pfam" id="PF01758">
    <property type="entry name" value="SBF"/>
    <property type="match status" value="1"/>
</dbReference>
<comment type="subcellular location">
    <subcellularLocation>
        <location evidence="1">Cell membrane</location>
        <topology evidence="1">Multi-pass membrane protein</topology>
    </subcellularLocation>
</comment>
<evidence type="ECO:0000256" key="1">
    <source>
        <dbReference type="ARBA" id="ARBA00004651"/>
    </source>
</evidence>
<sequence length="321" mass="35573">MGLIEKLQTLIIMGAVAIGLLLGQFPVVSEYADYGIVPFLLLMLYGLFLTIPLQQLREAFKNIKFLGASTAINFIWTPLLAWGLGAVFLSAHPALWIGFIMLMVTPCTDWYLVFTSIAKGNVPLSTSVLPINLILQVLLLPLYLLLFSGTIETISLETLIESVLLVLVVPFTLAHLTRFLLRAKKEALEHKVLPFFGRAQIVFLCLAIVAMFASQGSYLLNHMDMIYILIVPILIYFMMNYTLGSVVGRMLRFSYEDSVSLHLTIIARNSPVALAIAVTTFPEQPVIALALVIGPLIELPVLAVVSQLLLLSRRMKVKSIK</sequence>
<comment type="similarity">
    <text evidence="2">Belongs to the arsenical resistance-3 (ACR3) (TC 2.A.59) family.</text>
</comment>
<evidence type="ECO:0000256" key="3">
    <source>
        <dbReference type="ARBA" id="ARBA00022448"/>
    </source>
</evidence>
<organism evidence="9 10">
    <name type="scientific">Paenibacillus lautus</name>
    <name type="common">Bacillus lautus</name>
    <dbReference type="NCBI Taxonomy" id="1401"/>
    <lineage>
        <taxon>Bacteria</taxon>
        <taxon>Bacillati</taxon>
        <taxon>Bacillota</taxon>
        <taxon>Bacilli</taxon>
        <taxon>Bacillales</taxon>
        <taxon>Paenibacillaceae</taxon>
        <taxon>Paenibacillus</taxon>
    </lineage>
</organism>
<evidence type="ECO:0000256" key="6">
    <source>
        <dbReference type="ARBA" id="ARBA00022989"/>
    </source>
</evidence>
<dbReference type="GO" id="GO:0005886">
    <property type="term" value="C:plasma membrane"/>
    <property type="evidence" value="ECO:0007669"/>
    <property type="project" value="UniProtKB-SubCell"/>
</dbReference>
<dbReference type="Gene3D" id="1.20.1530.20">
    <property type="match status" value="1"/>
</dbReference>
<evidence type="ECO:0000256" key="7">
    <source>
        <dbReference type="ARBA" id="ARBA00023136"/>
    </source>
</evidence>
<dbReference type="PANTHER" id="PTHR43057:SF1">
    <property type="entry name" value="ARSENICAL-RESISTANCE PROTEIN 3"/>
    <property type="match status" value="1"/>
</dbReference>
<feature type="transmembrane region" description="Helical" evidence="8">
    <location>
        <begin position="159"/>
        <end position="181"/>
    </location>
</feature>
<feature type="transmembrane region" description="Helical" evidence="8">
    <location>
        <begin position="65"/>
        <end position="88"/>
    </location>
</feature>
<dbReference type="InterPro" id="IPR038770">
    <property type="entry name" value="Na+/solute_symporter_sf"/>
</dbReference>
<name>A0A1R1B8I0_PAELA</name>
<evidence type="ECO:0000256" key="5">
    <source>
        <dbReference type="ARBA" id="ARBA00022692"/>
    </source>
</evidence>
<feature type="transmembrane region" description="Helical" evidence="8">
    <location>
        <begin position="126"/>
        <end position="147"/>
    </location>
</feature>
<keyword evidence="3" id="KW-0813">Transport</keyword>
<gene>
    <name evidence="9" type="ORF">BK123_02195</name>
</gene>
<evidence type="ECO:0000313" key="10">
    <source>
        <dbReference type="Proteomes" id="UP000187074"/>
    </source>
</evidence>
<keyword evidence="6 8" id="KW-1133">Transmembrane helix</keyword>
<accession>A0A1R1B8I0</accession>
<keyword evidence="5 8" id="KW-0812">Transmembrane</keyword>
<dbReference type="InterPro" id="IPR004706">
    <property type="entry name" value="Arsenical-R_Acr3"/>
</dbReference>
<feature type="transmembrane region" description="Helical" evidence="8">
    <location>
        <begin position="201"/>
        <end position="220"/>
    </location>
</feature>
<comment type="caution">
    <text evidence="9">The sequence shown here is derived from an EMBL/GenBank/DDBJ whole genome shotgun (WGS) entry which is preliminary data.</text>
</comment>
<dbReference type="STRING" id="1401.BK123_02195"/>
<evidence type="ECO:0000313" key="9">
    <source>
        <dbReference type="EMBL" id="OME96420.1"/>
    </source>
</evidence>
<evidence type="ECO:0000256" key="8">
    <source>
        <dbReference type="SAM" id="Phobius"/>
    </source>
</evidence>
<dbReference type="PANTHER" id="PTHR43057">
    <property type="entry name" value="ARSENITE EFFLUX TRANSPORTER"/>
    <property type="match status" value="1"/>
</dbReference>
<keyword evidence="4" id="KW-1003">Cell membrane</keyword>
<feature type="transmembrane region" description="Helical" evidence="8">
    <location>
        <begin position="7"/>
        <end position="28"/>
    </location>
</feature>
<reference evidence="9 10" key="1">
    <citation type="submission" date="2016-11" db="EMBL/GenBank/DDBJ databases">
        <title>Paenibacillus species isolates.</title>
        <authorList>
            <person name="Beno S.M."/>
        </authorList>
    </citation>
    <scope>NUCLEOTIDE SEQUENCE [LARGE SCALE GENOMIC DNA]</scope>
    <source>
        <strain evidence="9 10">FSL F4-0100</strain>
    </source>
</reference>
<proteinExistence type="inferred from homology"/>
<dbReference type="GO" id="GO:0015105">
    <property type="term" value="F:arsenite transmembrane transporter activity"/>
    <property type="evidence" value="ECO:0007669"/>
    <property type="project" value="TreeGrafter"/>
</dbReference>
<keyword evidence="7 8" id="KW-0472">Membrane</keyword>
<dbReference type="InterPro" id="IPR002657">
    <property type="entry name" value="BilAc:Na_symport/Acr3"/>
</dbReference>
<dbReference type="GO" id="GO:0015297">
    <property type="term" value="F:antiporter activity"/>
    <property type="evidence" value="ECO:0007669"/>
    <property type="project" value="InterPro"/>
</dbReference>
<feature type="transmembrane region" description="Helical" evidence="8">
    <location>
        <begin position="287"/>
        <end position="311"/>
    </location>
</feature>
<dbReference type="GO" id="GO:0015104">
    <property type="term" value="F:antimonite transmembrane transporter activity"/>
    <property type="evidence" value="ECO:0007669"/>
    <property type="project" value="TreeGrafter"/>
</dbReference>
<feature type="transmembrane region" description="Helical" evidence="8">
    <location>
        <begin position="34"/>
        <end position="53"/>
    </location>
</feature>
<dbReference type="RefSeq" id="WP_076320784.1">
    <property type="nucleotide sequence ID" value="NZ_MRTF01000001.1"/>
</dbReference>
<dbReference type="AlphaFoldDB" id="A0A1R1B8I0"/>
<protein>
    <submittedName>
        <fullName evidence="9">Arsenic resistance protein</fullName>
    </submittedName>
</protein>
<feature type="transmembrane region" description="Helical" evidence="8">
    <location>
        <begin position="226"/>
        <end position="247"/>
    </location>
</feature>
<evidence type="ECO:0000256" key="2">
    <source>
        <dbReference type="ARBA" id="ARBA00010110"/>
    </source>
</evidence>